<proteinExistence type="predicted"/>
<evidence type="ECO:0000256" key="1">
    <source>
        <dbReference type="SAM" id="MobiDB-lite"/>
    </source>
</evidence>
<organism evidence="2">
    <name type="scientific">Salix viminalis</name>
    <name type="common">Common osier</name>
    <name type="synonym">Basket willow</name>
    <dbReference type="NCBI Taxonomy" id="40686"/>
    <lineage>
        <taxon>Eukaryota</taxon>
        <taxon>Viridiplantae</taxon>
        <taxon>Streptophyta</taxon>
        <taxon>Embryophyta</taxon>
        <taxon>Tracheophyta</taxon>
        <taxon>Spermatophyta</taxon>
        <taxon>Magnoliopsida</taxon>
        <taxon>eudicotyledons</taxon>
        <taxon>Gunneridae</taxon>
        <taxon>Pentapetalae</taxon>
        <taxon>rosids</taxon>
        <taxon>fabids</taxon>
        <taxon>Malpighiales</taxon>
        <taxon>Salicaceae</taxon>
        <taxon>Saliceae</taxon>
        <taxon>Salix</taxon>
    </lineage>
</organism>
<evidence type="ECO:0000313" key="2">
    <source>
        <dbReference type="EMBL" id="VFU57127.1"/>
    </source>
</evidence>
<gene>
    <name evidence="2" type="ORF">SVIM_LOCUS412589</name>
</gene>
<sequence length="95" mass="10971">MQMAKRIDRVLYVEIDDFSVRYDGDWSVELENACLLCAGNRCVILLRIAVRSGLNQRPDRNNPKVEQGRHIHERSREPDTREPTFAKGPCTCILN</sequence>
<accession>A0A6N2MS62</accession>
<protein>
    <submittedName>
        <fullName evidence="2">Uncharacterized protein</fullName>
    </submittedName>
</protein>
<dbReference type="EMBL" id="CAADRP010001936">
    <property type="protein sequence ID" value="VFU57127.1"/>
    <property type="molecule type" value="Genomic_DNA"/>
</dbReference>
<reference evidence="2" key="1">
    <citation type="submission" date="2019-03" db="EMBL/GenBank/DDBJ databases">
        <authorList>
            <person name="Mank J."/>
            <person name="Almeida P."/>
        </authorList>
    </citation>
    <scope>NUCLEOTIDE SEQUENCE</scope>
    <source>
        <strain evidence="2">78183</strain>
    </source>
</reference>
<feature type="region of interest" description="Disordered" evidence="1">
    <location>
        <begin position="55"/>
        <end position="88"/>
    </location>
</feature>
<dbReference type="AlphaFoldDB" id="A0A6N2MS62"/>
<name>A0A6N2MS62_SALVM</name>
<feature type="compositionally biased region" description="Basic and acidic residues" evidence="1">
    <location>
        <begin position="57"/>
        <end position="84"/>
    </location>
</feature>